<evidence type="ECO:0000313" key="2">
    <source>
        <dbReference type="Proteomes" id="UP001163321"/>
    </source>
</evidence>
<comment type="caution">
    <text evidence="1">The sequence shown here is derived from an EMBL/GenBank/DDBJ whole genome shotgun (WGS) entry which is preliminary data.</text>
</comment>
<sequence>MDRAHRIGQKQTVRVFQLIMEETLEEHILNLQEYKEQVASTVVQNIDASTGMSSNTKDILNLLQVSSSAIAAEERARKERYALT</sequence>
<evidence type="ECO:0000313" key="1">
    <source>
        <dbReference type="EMBL" id="KAI9905609.1"/>
    </source>
</evidence>
<protein>
    <submittedName>
        <fullName evidence="1">Uncharacterized protein</fullName>
    </submittedName>
</protein>
<dbReference type="Proteomes" id="UP001163321">
    <property type="component" value="Chromosome 9"/>
</dbReference>
<reference evidence="1 2" key="1">
    <citation type="journal article" date="2022" name="bioRxiv">
        <title>The genome of the oomycete Peronosclerospora sorghi, a cosmopolitan pathogen of maize and sorghum, is inflated with dispersed pseudogenes.</title>
        <authorList>
            <person name="Fletcher K."/>
            <person name="Martin F."/>
            <person name="Isakeit T."/>
            <person name="Cavanaugh K."/>
            <person name="Magill C."/>
            <person name="Michelmore R."/>
        </authorList>
    </citation>
    <scope>NUCLEOTIDE SEQUENCE [LARGE SCALE GENOMIC DNA]</scope>
    <source>
        <strain evidence="1">P6</strain>
    </source>
</reference>
<gene>
    <name evidence="1" type="ORF">PsorP6_013440</name>
</gene>
<dbReference type="EMBL" id="CM047588">
    <property type="protein sequence ID" value="KAI9905609.1"/>
    <property type="molecule type" value="Genomic_DNA"/>
</dbReference>
<accession>A0ACC0VGM1</accession>
<name>A0ACC0VGM1_9STRA</name>
<organism evidence="1 2">
    <name type="scientific">Peronosclerospora sorghi</name>
    <dbReference type="NCBI Taxonomy" id="230839"/>
    <lineage>
        <taxon>Eukaryota</taxon>
        <taxon>Sar</taxon>
        <taxon>Stramenopiles</taxon>
        <taxon>Oomycota</taxon>
        <taxon>Peronosporomycetes</taxon>
        <taxon>Peronosporales</taxon>
        <taxon>Peronosporaceae</taxon>
        <taxon>Peronosclerospora</taxon>
    </lineage>
</organism>
<proteinExistence type="predicted"/>
<keyword evidence="2" id="KW-1185">Reference proteome</keyword>